<dbReference type="Ensembl" id="ENSPMET00000012149.1">
    <property type="protein sequence ID" value="ENSPMEP00000022667.1"/>
    <property type="gene ID" value="ENSPMEG00000003715.1"/>
</dbReference>
<dbReference type="InterPro" id="IPR000477">
    <property type="entry name" value="RT_dom"/>
</dbReference>
<sequence length="297" mass="33262">MFEVLRRFGLGQNFINWVKLLYRNPSASVLTNGLLSAPFGLGRGTAQGSPLSPLLFSLAIEPLAIAIRQSKDIKGILIGTKVYKILLYADDIILTLTDPVKSIPALIGCVSKFSKISGYKVNYEKSEIMPLGFCDRGEPAFIKPFRWAPTGLKYLGIRMTSKTNQLYPENISPTISHIKDRLVRWKRLPISFLGRVNLVKMIILPQLIYPVSMLFLFIDSKDLAGINKAISEFIWAGRKPKIKTEVLQLPRALGGWALPKIENYILSLHARIISMWATQKHIKASCKHILVCSDPVS</sequence>
<organism evidence="2 3">
    <name type="scientific">Poecilia mexicana</name>
    <dbReference type="NCBI Taxonomy" id="48701"/>
    <lineage>
        <taxon>Eukaryota</taxon>
        <taxon>Metazoa</taxon>
        <taxon>Chordata</taxon>
        <taxon>Craniata</taxon>
        <taxon>Vertebrata</taxon>
        <taxon>Euteleostomi</taxon>
        <taxon>Actinopterygii</taxon>
        <taxon>Neopterygii</taxon>
        <taxon>Teleostei</taxon>
        <taxon>Neoteleostei</taxon>
        <taxon>Acanthomorphata</taxon>
        <taxon>Ovalentaria</taxon>
        <taxon>Atherinomorphae</taxon>
        <taxon>Cyprinodontiformes</taxon>
        <taxon>Poeciliidae</taxon>
        <taxon>Poeciliinae</taxon>
        <taxon>Poecilia</taxon>
    </lineage>
</organism>
<dbReference type="SUPFAM" id="SSF56672">
    <property type="entry name" value="DNA/RNA polymerases"/>
    <property type="match status" value="1"/>
</dbReference>
<evidence type="ECO:0000313" key="3">
    <source>
        <dbReference type="Proteomes" id="UP000261480"/>
    </source>
</evidence>
<accession>A0A3B3Y5P5</accession>
<dbReference type="Pfam" id="PF00078">
    <property type="entry name" value="RVT_1"/>
    <property type="match status" value="1"/>
</dbReference>
<evidence type="ECO:0000259" key="1">
    <source>
        <dbReference type="PROSITE" id="PS50878"/>
    </source>
</evidence>
<proteinExistence type="predicted"/>
<dbReference type="AlphaFoldDB" id="A0A3B3Y5P5"/>
<protein>
    <recommendedName>
        <fullName evidence="1">Reverse transcriptase domain-containing protein</fullName>
    </recommendedName>
</protein>
<keyword evidence="3" id="KW-1185">Reference proteome</keyword>
<evidence type="ECO:0000313" key="2">
    <source>
        <dbReference type="Ensembl" id="ENSPMEP00000022667.1"/>
    </source>
</evidence>
<reference evidence="2" key="2">
    <citation type="submission" date="2025-09" db="UniProtKB">
        <authorList>
            <consortium name="Ensembl"/>
        </authorList>
    </citation>
    <scope>IDENTIFICATION</scope>
</reference>
<dbReference type="Proteomes" id="UP000261480">
    <property type="component" value="Unplaced"/>
</dbReference>
<dbReference type="PROSITE" id="PS50878">
    <property type="entry name" value="RT_POL"/>
    <property type="match status" value="1"/>
</dbReference>
<reference evidence="2" key="1">
    <citation type="submission" date="2025-08" db="UniProtKB">
        <authorList>
            <consortium name="Ensembl"/>
        </authorList>
    </citation>
    <scope>IDENTIFICATION</scope>
</reference>
<dbReference type="InterPro" id="IPR043502">
    <property type="entry name" value="DNA/RNA_pol_sf"/>
</dbReference>
<dbReference type="STRING" id="48701.ENSPMEP00000022667"/>
<name>A0A3B3Y5P5_9TELE</name>
<dbReference type="PANTHER" id="PTHR31635:SF196">
    <property type="entry name" value="REVERSE TRANSCRIPTASE DOMAIN-CONTAINING PROTEIN-RELATED"/>
    <property type="match status" value="1"/>
</dbReference>
<dbReference type="PANTHER" id="PTHR31635">
    <property type="entry name" value="REVERSE TRANSCRIPTASE DOMAIN-CONTAINING PROTEIN-RELATED"/>
    <property type="match status" value="1"/>
</dbReference>
<feature type="domain" description="Reverse transcriptase" evidence="1">
    <location>
        <begin position="1"/>
        <end position="159"/>
    </location>
</feature>